<keyword evidence="2 4" id="KW-0689">Ribosomal protein</keyword>
<dbReference type="PANTHER" id="PTHR48277">
    <property type="entry name" value="MITOCHONDRIAL RIBOSOMAL PROTEIN S5"/>
    <property type="match status" value="1"/>
</dbReference>
<dbReference type="Pfam" id="PF03719">
    <property type="entry name" value="Ribosomal_S5_C"/>
    <property type="match status" value="1"/>
</dbReference>
<comment type="caution">
    <text evidence="7">The sequence shown here is derived from an EMBL/GenBank/DDBJ whole genome shotgun (WGS) entry which is preliminary data.</text>
</comment>
<evidence type="ECO:0000256" key="1">
    <source>
        <dbReference type="ARBA" id="ARBA00008945"/>
    </source>
</evidence>
<dbReference type="InterPro" id="IPR005324">
    <property type="entry name" value="Ribosomal_uS5_C"/>
</dbReference>
<evidence type="ECO:0000256" key="5">
    <source>
        <dbReference type="RuleBase" id="RU003823"/>
    </source>
</evidence>
<organism evidence="7 8">
    <name type="scientific">Molorchus minor</name>
    <dbReference type="NCBI Taxonomy" id="1323400"/>
    <lineage>
        <taxon>Eukaryota</taxon>
        <taxon>Metazoa</taxon>
        <taxon>Ecdysozoa</taxon>
        <taxon>Arthropoda</taxon>
        <taxon>Hexapoda</taxon>
        <taxon>Insecta</taxon>
        <taxon>Pterygota</taxon>
        <taxon>Neoptera</taxon>
        <taxon>Endopterygota</taxon>
        <taxon>Coleoptera</taxon>
        <taxon>Polyphaga</taxon>
        <taxon>Cucujiformia</taxon>
        <taxon>Chrysomeloidea</taxon>
        <taxon>Cerambycidae</taxon>
        <taxon>Lamiinae</taxon>
        <taxon>Monochamini</taxon>
        <taxon>Molorchus</taxon>
    </lineage>
</organism>
<proteinExistence type="inferred from homology"/>
<dbReference type="EMBL" id="JAPWTJ010000540">
    <property type="protein sequence ID" value="KAJ8977473.1"/>
    <property type="molecule type" value="Genomic_DNA"/>
</dbReference>
<evidence type="ECO:0000256" key="4">
    <source>
        <dbReference type="PROSITE-ProRule" id="PRU00268"/>
    </source>
</evidence>
<evidence type="ECO:0000256" key="3">
    <source>
        <dbReference type="ARBA" id="ARBA00023274"/>
    </source>
</evidence>
<dbReference type="SUPFAM" id="SSF54768">
    <property type="entry name" value="dsRNA-binding domain-like"/>
    <property type="match status" value="1"/>
</dbReference>
<dbReference type="Proteomes" id="UP001162164">
    <property type="component" value="Unassembled WGS sequence"/>
</dbReference>
<dbReference type="Gene3D" id="3.30.230.10">
    <property type="match status" value="1"/>
</dbReference>
<sequence length="111" mass="12601">MKGNFGRKRRQSALVVTGNKNGLAGFAMGKGLEARTALRKAKNRSAQKLMHIKLFRNHTVCHDFFTQYGATKIYVWRKPEGHGLICHRAIKTMCEVIGIKIYTPKLRGQLM</sequence>
<dbReference type="InterPro" id="IPR014721">
    <property type="entry name" value="Ribsml_uS5_D2-typ_fold_subgr"/>
</dbReference>
<dbReference type="InterPro" id="IPR013810">
    <property type="entry name" value="Ribosomal_uS5_N"/>
</dbReference>
<dbReference type="PROSITE" id="PS50881">
    <property type="entry name" value="S5_DSRBD"/>
    <property type="match status" value="1"/>
</dbReference>
<protein>
    <recommendedName>
        <fullName evidence="6">S5 DRBM domain-containing protein</fullName>
    </recommendedName>
</protein>
<accession>A0ABQ9JHG4</accession>
<keyword evidence="3 4" id="KW-0687">Ribonucleoprotein</keyword>
<dbReference type="PANTHER" id="PTHR48277:SF1">
    <property type="entry name" value="MITOCHONDRIAL RIBOSOMAL PROTEIN S5"/>
    <property type="match status" value="1"/>
</dbReference>
<evidence type="ECO:0000256" key="2">
    <source>
        <dbReference type="ARBA" id="ARBA00022980"/>
    </source>
</evidence>
<dbReference type="Pfam" id="PF00333">
    <property type="entry name" value="Ribosomal_S5"/>
    <property type="match status" value="1"/>
</dbReference>
<dbReference type="SUPFAM" id="SSF54211">
    <property type="entry name" value="Ribosomal protein S5 domain 2-like"/>
    <property type="match status" value="1"/>
</dbReference>
<dbReference type="InterPro" id="IPR000851">
    <property type="entry name" value="Ribosomal_uS5"/>
</dbReference>
<reference evidence="7" key="1">
    <citation type="journal article" date="2023" name="Insect Mol. Biol.">
        <title>Genome sequencing provides insights into the evolution of gene families encoding plant cell wall-degrading enzymes in longhorned beetles.</title>
        <authorList>
            <person name="Shin N.R."/>
            <person name="Okamura Y."/>
            <person name="Kirsch R."/>
            <person name="Pauchet Y."/>
        </authorList>
    </citation>
    <scope>NUCLEOTIDE SEQUENCE</scope>
    <source>
        <strain evidence="7">MMC_N1</strain>
    </source>
</reference>
<evidence type="ECO:0000313" key="7">
    <source>
        <dbReference type="EMBL" id="KAJ8977473.1"/>
    </source>
</evidence>
<feature type="domain" description="S5 DRBM" evidence="6">
    <location>
        <begin position="1"/>
        <end position="52"/>
    </location>
</feature>
<gene>
    <name evidence="7" type="ORF">NQ317_001755</name>
</gene>
<dbReference type="Gene3D" id="3.30.160.20">
    <property type="match status" value="1"/>
</dbReference>
<keyword evidence="8" id="KW-1185">Reference proteome</keyword>
<dbReference type="InterPro" id="IPR020568">
    <property type="entry name" value="Ribosomal_Su5_D2-typ_SF"/>
</dbReference>
<name>A0ABQ9JHG4_9CUCU</name>
<evidence type="ECO:0000313" key="8">
    <source>
        <dbReference type="Proteomes" id="UP001162164"/>
    </source>
</evidence>
<comment type="similarity">
    <text evidence="1 5">Belongs to the universal ribosomal protein uS5 family.</text>
</comment>
<evidence type="ECO:0000259" key="6">
    <source>
        <dbReference type="PROSITE" id="PS50881"/>
    </source>
</evidence>